<organism evidence="2 3">
    <name type="scientific">Tautonia sociabilis</name>
    <dbReference type="NCBI Taxonomy" id="2080755"/>
    <lineage>
        <taxon>Bacteria</taxon>
        <taxon>Pseudomonadati</taxon>
        <taxon>Planctomycetota</taxon>
        <taxon>Planctomycetia</taxon>
        <taxon>Isosphaerales</taxon>
        <taxon>Isosphaeraceae</taxon>
        <taxon>Tautonia</taxon>
    </lineage>
</organism>
<keyword evidence="1" id="KW-1133">Transmembrane helix</keyword>
<evidence type="ECO:0000313" key="2">
    <source>
        <dbReference type="EMBL" id="RUL89411.1"/>
    </source>
</evidence>
<accession>A0A432MPM3</accession>
<keyword evidence="1" id="KW-0472">Membrane</keyword>
<evidence type="ECO:0000256" key="1">
    <source>
        <dbReference type="SAM" id="Phobius"/>
    </source>
</evidence>
<dbReference type="AlphaFoldDB" id="A0A432MPM3"/>
<dbReference type="Proteomes" id="UP000280296">
    <property type="component" value="Unassembled WGS sequence"/>
</dbReference>
<keyword evidence="3" id="KW-1185">Reference proteome</keyword>
<feature type="transmembrane region" description="Helical" evidence="1">
    <location>
        <begin position="67"/>
        <end position="83"/>
    </location>
</feature>
<reference evidence="2 3" key="2">
    <citation type="submission" date="2019-01" db="EMBL/GenBank/DDBJ databases">
        <title>Tautonia sociabilis, a novel thermotolerant planctomycete of Isosphaeraceae family, isolated from a 4000 m deep subterranean habitat.</title>
        <authorList>
            <person name="Kovaleva O.L."/>
            <person name="Elcheninov A.G."/>
            <person name="Van Heerden E."/>
            <person name="Toshchakov S.V."/>
            <person name="Novikov A."/>
            <person name="Bonch-Osmolovskaya E.A."/>
            <person name="Kublanov I.V."/>
        </authorList>
    </citation>
    <scope>NUCLEOTIDE SEQUENCE [LARGE SCALE GENOMIC DNA]</scope>
    <source>
        <strain evidence="2 3">GM2012</strain>
    </source>
</reference>
<comment type="caution">
    <text evidence="2">The sequence shown here is derived from an EMBL/GenBank/DDBJ whole genome shotgun (WGS) entry which is preliminary data.</text>
</comment>
<dbReference type="EMBL" id="RYZH01000002">
    <property type="protein sequence ID" value="RUL89411.1"/>
    <property type="molecule type" value="Genomic_DNA"/>
</dbReference>
<sequence length="102" mass="11118">MLWKLAITLGVVFWIAGRTPALSNPLIRLLLPRSWAAVLSALPARRPTRPGPPAEPPKPWLDRRTKVALIVVLLLAIAAWLATRATISSQAVSIDEPRGTAR</sequence>
<gene>
    <name evidence="2" type="ORF">TsocGM_01165</name>
</gene>
<dbReference type="RefSeq" id="WP_126723488.1">
    <property type="nucleotide sequence ID" value="NZ_RYZH01000002.1"/>
</dbReference>
<reference evidence="2 3" key="1">
    <citation type="submission" date="2018-12" db="EMBL/GenBank/DDBJ databases">
        <authorList>
            <person name="Toschakov S.V."/>
        </authorList>
    </citation>
    <scope>NUCLEOTIDE SEQUENCE [LARGE SCALE GENOMIC DNA]</scope>
    <source>
        <strain evidence="2 3">GM2012</strain>
    </source>
</reference>
<protein>
    <submittedName>
        <fullName evidence="2">Uncharacterized protein</fullName>
    </submittedName>
</protein>
<proteinExistence type="predicted"/>
<dbReference type="OrthoDB" id="9942282at2"/>
<evidence type="ECO:0000313" key="3">
    <source>
        <dbReference type="Proteomes" id="UP000280296"/>
    </source>
</evidence>
<name>A0A432MPM3_9BACT</name>
<keyword evidence="1" id="KW-0812">Transmembrane</keyword>